<evidence type="ECO:0000313" key="7">
    <source>
        <dbReference type="Proteomes" id="UP001597182"/>
    </source>
</evidence>
<dbReference type="SUPFAM" id="SSF53822">
    <property type="entry name" value="Periplasmic binding protein-like I"/>
    <property type="match status" value="1"/>
</dbReference>
<dbReference type="RefSeq" id="WP_013672887.1">
    <property type="nucleotide sequence ID" value="NZ_BAABKS010000022.1"/>
</dbReference>
<feature type="signal peptide" evidence="4">
    <location>
        <begin position="1"/>
        <end position="31"/>
    </location>
</feature>
<dbReference type="PANTHER" id="PTHR46847:SF1">
    <property type="entry name" value="D-ALLOSE-BINDING PERIPLASMIC PROTEIN-RELATED"/>
    <property type="match status" value="1"/>
</dbReference>
<dbReference type="Gene3D" id="3.40.50.2300">
    <property type="match status" value="2"/>
</dbReference>
<dbReference type="CDD" id="cd01536">
    <property type="entry name" value="PBP1_ABC_sugar_binding-like"/>
    <property type="match status" value="1"/>
</dbReference>
<evidence type="ECO:0000313" key="6">
    <source>
        <dbReference type="EMBL" id="MFD1234734.1"/>
    </source>
</evidence>
<dbReference type="PROSITE" id="PS51257">
    <property type="entry name" value="PROKAR_LIPOPROTEIN"/>
    <property type="match status" value="1"/>
</dbReference>
<dbReference type="Proteomes" id="UP001597182">
    <property type="component" value="Unassembled WGS sequence"/>
</dbReference>
<evidence type="ECO:0000256" key="4">
    <source>
        <dbReference type="SAM" id="SignalP"/>
    </source>
</evidence>
<dbReference type="EMBL" id="JBHTMB010000140">
    <property type="protein sequence ID" value="MFD1234734.1"/>
    <property type="molecule type" value="Genomic_DNA"/>
</dbReference>
<accession>A0ABW3VKD8</accession>
<dbReference type="InterPro" id="IPR028082">
    <property type="entry name" value="Peripla_BP_I"/>
</dbReference>
<feature type="domain" description="Periplasmic binding protein" evidence="5">
    <location>
        <begin position="113"/>
        <end position="344"/>
    </location>
</feature>
<evidence type="ECO:0000256" key="2">
    <source>
        <dbReference type="ARBA" id="ARBA00007639"/>
    </source>
</evidence>
<comment type="caution">
    <text evidence="6">The sequence shown here is derived from an EMBL/GenBank/DDBJ whole genome shotgun (WGS) entry which is preliminary data.</text>
</comment>
<gene>
    <name evidence="6" type="ORF">ACFQ34_15695</name>
</gene>
<evidence type="ECO:0000256" key="3">
    <source>
        <dbReference type="ARBA" id="ARBA00022729"/>
    </source>
</evidence>
<dbReference type="PANTHER" id="PTHR46847">
    <property type="entry name" value="D-ALLOSE-BINDING PERIPLASMIC PROTEIN-RELATED"/>
    <property type="match status" value="1"/>
</dbReference>
<dbReference type="Pfam" id="PF13407">
    <property type="entry name" value="Peripla_BP_4"/>
    <property type="match status" value="1"/>
</dbReference>
<sequence>MKQIQRPPRRGRTATRAFGALATAAALTVLAACGGQGGSSNGSSAAADPAAVQKATDATTALSAPPTFGLTDADKVDPAGAAGKKLWIIDISSSIPLVQVSDAATTQALGLVGATVKTYDGKGSVTEYTRGIQAAIADKADVIALYAIDPNLVAGPIQAAADAGIKVVVVQYGDPGAQLPKNVAAQVTYPYTDAGAAMANFIVSDAKGAAVGVEFISASDVSNSKAIVGGFQDTLKAACPNCSLTVDDVPVADWQTKITTQVNSTLGSHPDIKYVVPVYDGMATFAVPAIKTSGKKDVKLVSFNATKSIMQNLKDGDTVAADVGSPQAWEGWALADQFIRIVGGNPPLEDEKVGLRMFTAQNIGRIDLSAPESTWYGVDYESGYKKLWGVGE</sequence>
<name>A0ABW3VKD8_9PSEU</name>
<organism evidence="6 7">
    <name type="scientific">Pseudonocardia benzenivorans</name>
    <dbReference type="NCBI Taxonomy" id="228005"/>
    <lineage>
        <taxon>Bacteria</taxon>
        <taxon>Bacillati</taxon>
        <taxon>Actinomycetota</taxon>
        <taxon>Actinomycetes</taxon>
        <taxon>Pseudonocardiales</taxon>
        <taxon>Pseudonocardiaceae</taxon>
        <taxon>Pseudonocardia</taxon>
    </lineage>
</organism>
<keyword evidence="3 4" id="KW-0732">Signal</keyword>
<protein>
    <submittedName>
        <fullName evidence="6">Sugar ABC transporter substrate-binding protein</fullName>
    </submittedName>
</protein>
<reference evidence="7" key="1">
    <citation type="journal article" date="2019" name="Int. J. Syst. Evol. Microbiol.">
        <title>The Global Catalogue of Microorganisms (GCM) 10K type strain sequencing project: providing services to taxonomists for standard genome sequencing and annotation.</title>
        <authorList>
            <consortium name="The Broad Institute Genomics Platform"/>
            <consortium name="The Broad Institute Genome Sequencing Center for Infectious Disease"/>
            <person name="Wu L."/>
            <person name="Ma J."/>
        </authorList>
    </citation>
    <scope>NUCLEOTIDE SEQUENCE [LARGE SCALE GENOMIC DNA]</scope>
    <source>
        <strain evidence="7">CCUG 49018</strain>
    </source>
</reference>
<comment type="similarity">
    <text evidence="2">Belongs to the bacterial solute-binding protein 2 family.</text>
</comment>
<dbReference type="InterPro" id="IPR025997">
    <property type="entry name" value="SBP_2_dom"/>
</dbReference>
<comment type="subcellular location">
    <subcellularLocation>
        <location evidence="1">Cell envelope</location>
    </subcellularLocation>
</comment>
<evidence type="ECO:0000259" key="5">
    <source>
        <dbReference type="Pfam" id="PF13407"/>
    </source>
</evidence>
<feature type="chain" id="PRO_5045418835" evidence="4">
    <location>
        <begin position="32"/>
        <end position="392"/>
    </location>
</feature>
<evidence type="ECO:0000256" key="1">
    <source>
        <dbReference type="ARBA" id="ARBA00004196"/>
    </source>
</evidence>
<proteinExistence type="inferred from homology"/>
<keyword evidence="7" id="KW-1185">Reference proteome</keyword>